<name>A0A7S4R934_9STRA</name>
<dbReference type="Gene3D" id="2.30.29.30">
    <property type="entry name" value="Pleckstrin-homology domain (PH domain)/Phosphotyrosine-binding domain (PTB)"/>
    <property type="match status" value="1"/>
</dbReference>
<dbReference type="GO" id="GO:0030125">
    <property type="term" value="C:clathrin vesicle coat"/>
    <property type="evidence" value="ECO:0007669"/>
    <property type="project" value="TreeGrafter"/>
</dbReference>
<evidence type="ECO:0000313" key="3">
    <source>
        <dbReference type="EMBL" id="CAE4604762.1"/>
    </source>
</evidence>
<dbReference type="Pfam" id="PF07933">
    <property type="entry name" value="DUF1681"/>
    <property type="match status" value="1"/>
</dbReference>
<reference evidence="3" key="1">
    <citation type="submission" date="2021-01" db="EMBL/GenBank/DDBJ databases">
        <authorList>
            <person name="Corre E."/>
            <person name="Pelletier E."/>
            <person name="Niang G."/>
            <person name="Scheremetjew M."/>
            <person name="Finn R."/>
            <person name="Kale V."/>
            <person name="Holt S."/>
            <person name="Cochrane G."/>
            <person name="Meng A."/>
            <person name="Brown T."/>
            <person name="Cohen L."/>
        </authorList>
    </citation>
    <scope>NUCLEOTIDE SEQUENCE</scope>
    <source>
        <strain evidence="3">GSO104</strain>
    </source>
</reference>
<feature type="region of interest" description="Disordered" evidence="1">
    <location>
        <begin position="200"/>
        <end position="224"/>
    </location>
</feature>
<dbReference type="AlphaFoldDB" id="A0A7S4R934"/>
<sequence length="342" mass="37042">MSVGAMSMGAEEEDVPKVVLEQTLLNVEEVFIYGIPPMKSSGGHRYVCSSFILLQKIIISSSLLVSKCANRAEDWNLAKPLATCSLLVVRVDSTLELRILSSRPKPNAPKGATESYLFALCKIALAHPSQQHLQIPHWVEPVVDSSRYFVLRIVDTKRGREAHVGLGFRERTDATNFKFSLNEYENALKREWKAHEVMTSPLLGEEEKEGQQSTDTSDESVSSLSKLTLKEGEKIHIQLKANKGTRPAAKPAVTKSPIATKGGLLLKKPPSAANNTAGTTSPTPPPPTRVVDDTPPPPPASTSTDEGDEKESVASSTGAVATTAGEADFSMEDEEWGDFEGC</sequence>
<feature type="compositionally biased region" description="Acidic residues" evidence="1">
    <location>
        <begin position="329"/>
        <end position="342"/>
    </location>
</feature>
<feature type="compositionally biased region" description="Low complexity" evidence="1">
    <location>
        <begin position="269"/>
        <end position="281"/>
    </location>
</feature>
<dbReference type="EMBL" id="HBNS01017045">
    <property type="protein sequence ID" value="CAE4604762.1"/>
    <property type="molecule type" value="Transcribed_RNA"/>
</dbReference>
<evidence type="ECO:0000259" key="2">
    <source>
        <dbReference type="Pfam" id="PF07933"/>
    </source>
</evidence>
<dbReference type="PANTHER" id="PTHR12847:SF9">
    <property type="entry name" value="NECAP-LIKE PROTEIN CG9132"/>
    <property type="match status" value="1"/>
</dbReference>
<dbReference type="GO" id="GO:0006897">
    <property type="term" value="P:endocytosis"/>
    <property type="evidence" value="ECO:0007669"/>
    <property type="project" value="InterPro"/>
</dbReference>
<proteinExistence type="predicted"/>
<feature type="compositionally biased region" description="Pro residues" evidence="1">
    <location>
        <begin position="282"/>
        <end position="300"/>
    </location>
</feature>
<feature type="compositionally biased region" description="Low complexity" evidence="1">
    <location>
        <begin position="313"/>
        <end position="327"/>
    </location>
</feature>
<feature type="compositionally biased region" description="Polar residues" evidence="1">
    <location>
        <begin position="211"/>
        <end position="224"/>
    </location>
</feature>
<organism evidence="3">
    <name type="scientific">Ditylum brightwellii</name>
    <dbReference type="NCBI Taxonomy" id="49249"/>
    <lineage>
        <taxon>Eukaryota</taxon>
        <taxon>Sar</taxon>
        <taxon>Stramenopiles</taxon>
        <taxon>Ochrophyta</taxon>
        <taxon>Bacillariophyta</taxon>
        <taxon>Mediophyceae</taxon>
        <taxon>Lithodesmiophycidae</taxon>
        <taxon>Lithodesmiales</taxon>
        <taxon>Lithodesmiaceae</taxon>
        <taxon>Ditylum</taxon>
    </lineage>
</organism>
<dbReference type="SUPFAM" id="SSF50729">
    <property type="entry name" value="PH domain-like"/>
    <property type="match status" value="1"/>
</dbReference>
<gene>
    <name evidence="3" type="ORF">DBRI00130_LOCUS13622</name>
</gene>
<evidence type="ECO:0000256" key="1">
    <source>
        <dbReference type="SAM" id="MobiDB-lite"/>
    </source>
</evidence>
<feature type="domain" description="NECAP PHear" evidence="2">
    <location>
        <begin position="67"/>
        <end position="240"/>
    </location>
</feature>
<accession>A0A7S4R934</accession>
<dbReference type="InterPro" id="IPR011993">
    <property type="entry name" value="PH-like_dom_sf"/>
</dbReference>
<protein>
    <recommendedName>
        <fullName evidence="2">NECAP PHear domain-containing protein</fullName>
    </recommendedName>
</protein>
<feature type="region of interest" description="Disordered" evidence="1">
    <location>
        <begin position="238"/>
        <end position="342"/>
    </location>
</feature>
<dbReference type="InterPro" id="IPR012466">
    <property type="entry name" value="NECAP_PHear"/>
</dbReference>
<dbReference type="PANTHER" id="PTHR12847">
    <property type="entry name" value="ATP-BINDING CASSETTE ABC TRANSPORTER-RELATED"/>
    <property type="match status" value="1"/>
</dbReference>